<name>A0A0D9ZN76_9ORYZ</name>
<evidence type="ECO:0000313" key="2">
    <source>
        <dbReference type="Proteomes" id="UP000026961"/>
    </source>
</evidence>
<keyword evidence="2" id="KW-1185">Reference proteome</keyword>
<organism evidence="1">
    <name type="scientific">Oryza glumipatula</name>
    <dbReference type="NCBI Taxonomy" id="40148"/>
    <lineage>
        <taxon>Eukaryota</taxon>
        <taxon>Viridiplantae</taxon>
        <taxon>Streptophyta</taxon>
        <taxon>Embryophyta</taxon>
        <taxon>Tracheophyta</taxon>
        <taxon>Spermatophyta</taxon>
        <taxon>Magnoliopsida</taxon>
        <taxon>Liliopsida</taxon>
        <taxon>Poales</taxon>
        <taxon>Poaceae</taxon>
        <taxon>BOP clade</taxon>
        <taxon>Oryzoideae</taxon>
        <taxon>Oryzeae</taxon>
        <taxon>Oryzinae</taxon>
        <taxon>Oryza</taxon>
    </lineage>
</organism>
<proteinExistence type="predicted"/>
<dbReference type="HOGENOM" id="CLU_3053608_0_0_1"/>
<dbReference type="Proteomes" id="UP000026961">
    <property type="component" value="Chromosome 4"/>
</dbReference>
<reference evidence="1" key="1">
    <citation type="submission" date="2015-04" db="UniProtKB">
        <authorList>
            <consortium name="EnsemblPlants"/>
        </authorList>
    </citation>
    <scope>IDENTIFICATION</scope>
</reference>
<evidence type="ECO:0000313" key="1">
    <source>
        <dbReference type="EnsemblPlants" id="OGLUM04G18930.1"/>
    </source>
</evidence>
<dbReference type="EnsemblPlants" id="OGLUM04G18930.1">
    <property type="protein sequence ID" value="OGLUM04G18930.1"/>
    <property type="gene ID" value="OGLUM04G18930"/>
</dbReference>
<reference evidence="1" key="2">
    <citation type="submission" date="2018-05" db="EMBL/GenBank/DDBJ databases">
        <title>OgluRS3 (Oryza glumaepatula Reference Sequence Version 3).</title>
        <authorList>
            <person name="Zhang J."/>
            <person name="Kudrna D."/>
            <person name="Lee S."/>
            <person name="Talag J."/>
            <person name="Welchert J."/>
            <person name="Wing R.A."/>
        </authorList>
    </citation>
    <scope>NUCLEOTIDE SEQUENCE [LARGE SCALE GENOMIC DNA]</scope>
</reference>
<accession>A0A0D9ZN76</accession>
<protein>
    <submittedName>
        <fullName evidence="1">Uncharacterized protein</fullName>
    </submittedName>
</protein>
<sequence>MVPTSGRTRVNTIILMLNQCSMPHGVEASHRGLLLMKKIMDSARKFRNCRNKIF</sequence>
<dbReference type="AlphaFoldDB" id="A0A0D9ZN76"/>
<dbReference type="Gramene" id="OGLUM04G18930.1">
    <property type="protein sequence ID" value="OGLUM04G18930.1"/>
    <property type="gene ID" value="OGLUM04G18930"/>
</dbReference>